<keyword evidence="2" id="KW-0540">Nuclease</keyword>
<dbReference type="CDD" id="cd00085">
    <property type="entry name" value="HNHc"/>
    <property type="match status" value="1"/>
</dbReference>
<organism evidence="2">
    <name type="scientific">hot springs metagenome</name>
    <dbReference type="NCBI Taxonomy" id="433727"/>
    <lineage>
        <taxon>unclassified sequences</taxon>
        <taxon>metagenomes</taxon>
        <taxon>ecological metagenomes</taxon>
    </lineage>
</organism>
<dbReference type="GO" id="GO:0004519">
    <property type="term" value="F:endonuclease activity"/>
    <property type="evidence" value="ECO:0007669"/>
    <property type="project" value="UniProtKB-KW"/>
</dbReference>
<accession>A0A5J4L4M7</accession>
<keyword evidence="2" id="KW-0255">Endonuclease</keyword>
<dbReference type="InterPro" id="IPR052892">
    <property type="entry name" value="NA-targeting_endonuclease"/>
</dbReference>
<proteinExistence type="predicted"/>
<dbReference type="Pfam" id="PF14279">
    <property type="entry name" value="HNH_5"/>
    <property type="match status" value="1"/>
</dbReference>
<evidence type="ECO:0000313" key="2">
    <source>
        <dbReference type="EMBL" id="GER93781.1"/>
    </source>
</evidence>
<dbReference type="InterPro" id="IPR029471">
    <property type="entry name" value="HNH_5"/>
</dbReference>
<protein>
    <submittedName>
        <fullName evidence="2">HNH endonuclease</fullName>
    </submittedName>
</protein>
<keyword evidence="2" id="KW-0378">Hydrolase</keyword>
<name>A0A5J4L4M7_9ZZZZ</name>
<sequence>MQKKLQIGKRNSIFIRGGERQSLSRHSLFSGFCSLVTDEDIKRERRIARELRKSTWWKRKCAEGKCYYCGIEVHPKELTMDHIVPIIRGGRSTKSNIVTACKECNNKKKYLLPIEWEELLKTCP</sequence>
<dbReference type="EMBL" id="BLAB01000001">
    <property type="protein sequence ID" value="GER93781.1"/>
    <property type="molecule type" value="Genomic_DNA"/>
</dbReference>
<dbReference type="PANTHER" id="PTHR33877">
    <property type="entry name" value="SLL1193 PROTEIN"/>
    <property type="match status" value="1"/>
</dbReference>
<reference evidence="2" key="1">
    <citation type="submission" date="2019-10" db="EMBL/GenBank/DDBJ databases">
        <title>Metagenomic sequencing of thiosulfate-disproportionating enrichment culture.</title>
        <authorList>
            <person name="Umezawa K."/>
            <person name="Kojima H."/>
            <person name="Fukui M."/>
        </authorList>
    </citation>
    <scope>NUCLEOTIDE SEQUENCE</scope>
    <source>
        <strain evidence="2">45J</strain>
    </source>
</reference>
<dbReference type="Gene3D" id="1.10.30.50">
    <property type="match status" value="1"/>
</dbReference>
<evidence type="ECO:0000259" key="1">
    <source>
        <dbReference type="SMART" id="SM00507"/>
    </source>
</evidence>
<dbReference type="InterPro" id="IPR003615">
    <property type="entry name" value="HNH_nuc"/>
</dbReference>
<dbReference type="PANTHER" id="PTHR33877:SF1">
    <property type="entry name" value="TYPE IV METHYL-DIRECTED RESTRICTION ENZYME ECOKMCRA"/>
    <property type="match status" value="1"/>
</dbReference>
<gene>
    <name evidence="2" type="ORF">A45J_1537</name>
</gene>
<dbReference type="GO" id="GO:0003676">
    <property type="term" value="F:nucleic acid binding"/>
    <property type="evidence" value="ECO:0007669"/>
    <property type="project" value="InterPro"/>
</dbReference>
<dbReference type="GO" id="GO:0008270">
    <property type="term" value="F:zinc ion binding"/>
    <property type="evidence" value="ECO:0007669"/>
    <property type="project" value="InterPro"/>
</dbReference>
<comment type="caution">
    <text evidence="2">The sequence shown here is derived from an EMBL/GenBank/DDBJ whole genome shotgun (WGS) entry which is preliminary data.</text>
</comment>
<dbReference type="AlphaFoldDB" id="A0A5J4L4M7"/>
<feature type="domain" description="HNH nuclease" evidence="1">
    <location>
        <begin position="56"/>
        <end position="106"/>
    </location>
</feature>
<dbReference type="SMART" id="SM00507">
    <property type="entry name" value="HNHc"/>
    <property type="match status" value="1"/>
</dbReference>